<sequence length="118" mass="12708">MPRQASDHTPWLAAIAEFRHSGLTQAEFCRRRGLPLHTFRRYLYGRRGPAAAPAAPAPADTPRLVPVTLVADPVAAGTAAAADDPLVLILDGRLRIAVAPGFDPRTLRRLLDALGDRP</sequence>
<name>A0A432MJQ2_9BACT</name>
<dbReference type="AlphaFoldDB" id="A0A432MJQ2"/>
<reference evidence="1 2" key="2">
    <citation type="submission" date="2019-01" db="EMBL/GenBank/DDBJ databases">
        <title>Tautonia sociabilis, a novel thermotolerant planctomycete of Isosphaeraceae family, isolated from a 4000 m deep subterranean habitat.</title>
        <authorList>
            <person name="Kovaleva O.L."/>
            <person name="Elcheninov A.G."/>
            <person name="Van Heerden E."/>
            <person name="Toshchakov S.V."/>
            <person name="Novikov A."/>
            <person name="Bonch-Osmolovskaya E.A."/>
            <person name="Kublanov I.V."/>
        </authorList>
    </citation>
    <scope>NUCLEOTIDE SEQUENCE [LARGE SCALE GENOMIC DNA]</scope>
    <source>
        <strain evidence="1 2">GM2012</strain>
    </source>
</reference>
<evidence type="ECO:0000313" key="2">
    <source>
        <dbReference type="Proteomes" id="UP000280296"/>
    </source>
</evidence>
<comment type="caution">
    <text evidence="1">The sequence shown here is derived from an EMBL/GenBank/DDBJ whole genome shotgun (WGS) entry which is preliminary data.</text>
</comment>
<dbReference type="NCBIfam" id="NF047593">
    <property type="entry name" value="IS66_ISAeme5_TnpA"/>
    <property type="match status" value="1"/>
</dbReference>
<gene>
    <name evidence="1" type="ORF">TsocGM_12435</name>
</gene>
<protein>
    <submittedName>
        <fullName evidence="1">Uncharacterized protein</fullName>
    </submittedName>
</protein>
<proteinExistence type="predicted"/>
<organism evidence="1 2">
    <name type="scientific">Tautonia sociabilis</name>
    <dbReference type="NCBI Taxonomy" id="2080755"/>
    <lineage>
        <taxon>Bacteria</taxon>
        <taxon>Pseudomonadati</taxon>
        <taxon>Planctomycetota</taxon>
        <taxon>Planctomycetia</taxon>
        <taxon>Isosphaerales</taxon>
        <taxon>Isosphaeraceae</taxon>
        <taxon>Tautonia</taxon>
    </lineage>
</organism>
<dbReference type="OrthoDB" id="680787at2"/>
<keyword evidence="2" id="KW-1185">Reference proteome</keyword>
<evidence type="ECO:0000313" key="1">
    <source>
        <dbReference type="EMBL" id="RUL87479.1"/>
    </source>
</evidence>
<dbReference type="Proteomes" id="UP000280296">
    <property type="component" value="Unassembled WGS sequence"/>
</dbReference>
<reference evidence="1 2" key="1">
    <citation type="submission" date="2018-12" db="EMBL/GenBank/DDBJ databases">
        <authorList>
            <person name="Toschakov S.V."/>
        </authorList>
    </citation>
    <scope>NUCLEOTIDE SEQUENCE [LARGE SCALE GENOMIC DNA]</scope>
    <source>
        <strain evidence="1 2">GM2012</strain>
    </source>
</reference>
<accession>A0A432MJQ2</accession>
<dbReference type="EMBL" id="RYZH01000021">
    <property type="protein sequence ID" value="RUL87479.1"/>
    <property type="molecule type" value="Genomic_DNA"/>
</dbReference>
<dbReference type="RefSeq" id="WP_126725695.1">
    <property type="nucleotide sequence ID" value="NZ_RYZH01000021.1"/>
</dbReference>